<dbReference type="PANTHER" id="PTHR43294">
    <property type="entry name" value="SODIUM/POTASSIUM-TRANSPORTING ATPASE SUBUNIT ALPHA"/>
    <property type="match status" value="1"/>
</dbReference>
<dbReference type="SUPFAM" id="SSF81653">
    <property type="entry name" value="Calcium ATPase, transduction domain A"/>
    <property type="match status" value="1"/>
</dbReference>
<protein>
    <submittedName>
        <fullName evidence="4">Magnesium-transporting ATPase MgtA</fullName>
        <ecNumber evidence="4">3.6.3.2</ecNumber>
    </submittedName>
</protein>
<evidence type="ECO:0000256" key="3">
    <source>
        <dbReference type="ARBA" id="ARBA00022475"/>
    </source>
</evidence>
<dbReference type="Gene3D" id="1.20.1110.10">
    <property type="entry name" value="Calcium-transporting ATPase, transmembrane domain"/>
    <property type="match status" value="1"/>
</dbReference>
<dbReference type="PANTHER" id="PTHR43294:SF21">
    <property type="entry name" value="CATION TRANSPORTING ATPASE"/>
    <property type="match status" value="1"/>
</dbReference>
<dbReference type="EC" id="3.6.3.2" evidence="4"/>
<comment type="similarity">
    <text evidence="2">Belongs to the cation transport ATPase (P-type) (TC 3.A.3) family. Type IIA subfamily.</text>
</comment>
<name>A0A2X3D2K9_KLEPN</name>
<dbReference type="AlphaFoldDB" id="A0A2X3D2K9"/>
<gene>
    <name evidence="4" type="primary">mgtA_3</name>
    <name evidence="4" type="ORF">NCTC9601_05444</name>
</gene>
<evidence type="ECO:0000313" key="4">
    <source>
        <dbReference type="EMBL" id="SQC18556.1"/>
    </source>
</evidence>
<organism evidence="4 5">
    <name type="scientific">Klebsiella pneumoniae</name>
    <dbReference type="NCBI Taxonomy" id="573"/>
    <lineage>
        <taxon>Bacteria</taxon>
        <taxon>Pseudomonadati</taxon>
        <taxon>Pseudomonadota</taxon>
        <taxon>Gammaproteobacteria</taxon>
        <taxon>Enterobacterales</taxon>
        <taxon>Enterobacteriaceae</taxon>
        <taxon>Klebsiella/Raoultella group</taxon>
        <taxon>Klebsiella</taxon>
        <taxon>Klebsiella pneumoniae complex</taxon>
    </lineage>
</organism>
<dbReference type="InterPro" id="IPR050510">
    <property type="entry name" value="Cation_transp_ATPase_P-type"/>
</dbReference>
<dbReference type="GO" id="GO:0019829">
    <property type="term" value="F:ATPase-coupled monoatomic cation transmembrane transporter activity"/>
    <property type="evidence" value="ECO:0007669"/>
    <property type="project" value="TreeGrafter"/>
</dbReference>
<keyword evidence="4" id="KW-0378">Hydrolase</keyword>
<dbReference type="EMBL" id="UASN01000022">
    <property type="protein sequence ID" value="SQC18556.1"/>
    <property type="molecule type" value="Genomic_DNA"/>
</dbReference>
<dbReference type="GO" id="GO:1902600">
    <property type="term" value="P:proton transmembrane transport"/>
    <property type="evidence" value="ECO:0007669"/>
    <property type="project" value="TreeGrafter"/>
</dbReference>
<evidence type="ECO:0000256" key="1">
    <source>
        <dbReference type="ARBA" id="ARBA00004651"/>
    </source>
</evidence>
<accession>A0A2X3D2K9</accession>
<comment type="subcellular location">
    <subcellularLocation>
        <location evidence="1">Cell membrane</location>
        <topology evidence="1">Multi-pass membrane protein</topology>
    </subcellularLocation>
</comment>
<proteinExistence type="inferred from homology"/>
<dbReference type="GO" id="GO:0016787">
    <property type="term" value="F:hydrolase activity"/>
    <property type="evidence" value="ECO:0007669"/>
    <property type="project" value="UniProtKB-KW"/>
</dbReference>
<keyword evidence="3" id="KW-0472">Membrane</keyword>
<sequence length="70" mass="7454">MARSRDPLQQNPLECDTLCFMGTNVVSGSAQAIVFATGGRTWFGQLAGRVSEQRASRTPFRKASAGSACC</sequence>
<reference evidence="4 5" key="1">
    <citation type="submission" date="2018-06" db="EMBL/GenBank/DDBJ databases">
        <authorList>
            <consortium name="Pathogen Informatics"/>
            <person name="Doyle S."/>
        </authorList>
    </citation>
    <scope>NUCLEOTIDE SEQUENCE [LARGE SCALE GENOMIC DNA]</scope>
    <source>
        <strain evidence="4 5">NCTC9601</strain>
    </source>
</reference>
<dbReference type="GO" id="GO:0005886">
    <property type="term" value="C:plasma membrane"/>
    <property type="evidence" value="ECO:0007669"/>
    <property type="project" value="UniProtKB-SubCell"/>
</dbReference>
<dbReference type="InterPro" id="IPR008250">
    <property type="entry name" value="ATPase_P-typ_transduc_dom_A_sf"/>
</dbReference>
<keyword evidence="3" id="KW-1003">Cell membrane</keyword>
<evidence type="ECO:0000256" key="2">
    <source>
        <dbReference type="ARBA" id="ARBA00005675"/>
    </source>
</evidence>
<dbReference type="Gene3D" id="2.70.150.10">
    <property type="entry name" value="Calcium-transporting ATPase, cytoplasmic transduction domain A"/>
    <property type="match status" value="1"/>
</dbReference>
<dbReference type="Proteomes" id="UP000251123">
    <property type="component" value="Unassembled WGS sequence"/>
</dbReference>
<evidence type="ECO:0000313" key="5">
    <source>
        <dbReference type="Proteomes" id="UP000251123"/>
    </source>
</evidence>